<evidence type="ECO:0000313" key="2">
    <source>
        <dbReference type="EMBL" id="GMH92863.1"/>
    </source>
</evidence>
<dbReference type="Proteomes" id="UP001165160">
    <property type="component" value="Unassembled WGS sequence"/>
</dbReference>
<name>A0A9W7EWY5_9STRA</name>
<gene>
    <name evidence="2" type="ORF">TrVE_jg10833</name>
</gene>
<organism evidence="2 3">
    <name type="scientific">Triparma verrucosa</name>
    <dbReference type="NCBI Taxonomy" id="1606542"/>
    <lineage>
        <taxon>Eukaryota</taxon>
        <taxon>Sar</taxon>
        <taxon>Stramenopiles</taxon>
        <taxon>Ochrophyta</taxon>
        <taxon>Bolidophyceae</taxon>
        <taxon>Parmales</taxon>
        <taxon>Triparmaceae</taxon>
        <taxon>Triparma</taxon>
    </lineage>
</organism>
<keyword evidence="3" id="KW-1185">Reference proteome</keyword>
<feature type="region of interest" description="Disordered" evidence="1">
    <location>
        <begin position="37"/>
        <end position="56"/>
    </location>
</feature>
<accession>A0A9W7EWY5</accession>
<protein>
    <submittedName>
        <fullName evidence="2">Uncharacterized protein</fullName>
    </submittedName>
</protein>
<dbReference type="AlphaFoldDB" id="A0A9W7EWY5"/>
<feature type="region of interest" description="Disordered" evidence="1">
    <location>
        <begin position="353"/>
        <end position="376"/>
    </location>
</feature>
<reference evidence="3" key="1">
    <citation type="journal article" date="2023" name="Commun. Biol.">
        <title>Genome analysis of Parmales, the sister group of diatoms, reveals the evolutionary specialization of diatoms from phago-mixotrophs to photoautotrophs.</title>
        <authorList>
            <person name="Ban H."/>
            <person name="Sato S."/>
            <person name="Yoshikawa S."/>
            <person name="Yamada K."/>
            <person name="Nakamura Y."/>
            <person name="Ichinomiya M."/>
            <person name="Sato N."/>
            <person name="Blanc-Mathieu R."/>
            <person name="Endo H."/>
            <person name="Kuwata A."/>
            <person name="Ogata H."/>
        </authorList>
    </citation>
    <scope>NUCLEOTIDE SEQUENCE [LARGE SCALE GENOMIC DNA]</scope>
    <source>
        <strain evidence="3">NIES 3699</strain>
    </source>
</reference>
<proteinExistence type="predicted"/>
<feature type="compositionally biased region" description="Basic and acidic residues" evidence="1">
    <location>
        <begin position="353"/>
        <end position="368"/>
    </location>
</feature>
<comment type="caution">
    <text evidence="2">The sequence shown here is derived from an EMBL/GenBank/DDBJ whole genome shotgun (WGS) entry which is preliminary data.</text>
</comment>
<dbReference type="EMBL" id="BRXX01000133">
    <property type="protein sequence ID" value="GMH92863.1"/>
    <property type="molecule type" value="Genomic_DNA"/>
</dbReference>
<evidence type="ECO:0000313" key="3">
    <source>
        <dbReference type="Proteomes" id="UP001165160"/>
    </source>
</evidence>
<evidence type="ECO:0000256" key="1">
    <source>
        <dbReference type="SAM" id="MobiDB-lite"/>
    </source>
</evidence>
<sequence length="376" mass="41594">MELYELIEVYDLYADEGWQGKAGVDLGKINRWREMKEKNNKSKKRKHPSSPSSLLSEVHNFTTSKPTSLKCHLTGHPPPSPTLLSLITSAKNSTLTYSTLLPTLLTFSTLPLQSRHLLLTDVLPHLKLSKKTPLILPTLKTEALHTSNPSPCISALSTLSLNNKKYRKVIDDIISMIYTSDPSDSTLYACVGFYERLVQGGVRVLVNPVLVGLVGFGGVEGVERLCGVLVEGGRRWGGEEIGRMYEVMAREVGGMLWRGRVSYRGSLLSEVGEKVKNEMRLLERGGESVFGKFSIVGEKWEEFVQMFIEELRKGGVVITKEDIVGGRRKKYLEFLAAKGFEGVSGLIEWVGKKDKDKDGASTTKEKDGAAVSTQAT</sequence>